<evidence type="ECO:0008006" key="4">
    <source>
        <dbReference type="Google" id="ProtNLM"/>
    </source>
</evidence>
<protein>
    <recommendedName>
        <fullName evidence="4">Secreted protein</fullName>
    </recommendedName>
</protein>
<evidence type="ECO:0000313" key="2">
    <source>
        <dbReference type="EMBL" id="QDT10305.1"/>
    </source>
</evidence>
<gene>
    <name evidence="2" type="ORF">K239x_22610</name>
</gene>
<accession>A0A517NT63</accession>
<organism evidence="2 3">
    <name type="scientific">Stieleria marina</name>
    <dbReference type="NCBI Taxonomy" id="1930275"/>
    <lineage>
        <taxon>Bacteria</taxon>
        <taxon>Pseudomonadati</taxon>
        <taxon>Planctomycetota</taxon>
        <taxon>Planctomycetia</taxon>
        <taxon>Pirellulales</taxon>
        <taxon>Pirellulaceae</taxon>
        <taxon>Stieleria</taxon>
    </lineage>
</organism>
<keyword evidence="3" id="KW-1185">Reference proteome</keyword>
<dbReference type="Proteomes" id="UP000319817">
    <property type="component" value="Chromosome"/>
</dbReference>
<dbReference type="OrthoDB" id="288105at2"/>
<sequence length="62" mass="6721" precursor="true">MKKAPFYLLLCFTLCFSISGCGGNESQVIEAPAETSDGSAMEGMSDEEYNKAMNESMKQQGN</sequence>
<evidence type="ECO:0000256" key="1">
    <source>
        <dbReference type="SAM" id="SignalP"/>
    </source>
</evidence>
<evidence type="ECO:0000313" key="3">
    <source>
        <dbReference type="Proteomes" id="UP000319817"/>
    </source>
</evidence>
<feature type="chain" id="PRO_5021774477" description="Secreted protein" evidence="1">
    <location>
        <begin position="23"/>
        <end position="62"/>
    </location>
</feature>
<keyword evidence="1" id="KW-0732">Signal</keyword>
<dbReference type="AlphaFoldDB" id="A0A517NT63"/>
<feature type="signal peptide" evidence="1">
    <location>
        <begin position="1"/>
        <end position="22"/>
    </location>
</feature>
<reference evidence="2 3" key="1">
    <citation type="submission" date="2019-02" db="EMBL/GenBank/DDBJ databases">
        <title>Deep-cultivation of Planctomycetes and their phenomic and genomic characterization uncovers novel biology.</title>
        <authorList>
            <person name="Wiegand S."/>
            <person name="Jogler M."/>
            <person name="Boedeker C."/>
            <person name="Pinto D."/>
            <person name="Vollmers J."/>
            <person name="Rivas-Marin E."/>
            <person name="Kohn T."/>
            <person name="Peeters S.H."/>
            <person name="Heuer A."/>
            <person name="Rast P."/>
            <person name="Oberbeckmann S."/>
            <person name="Bunk B."/>
            <person name="Jeske O."/>
            <person name="Meyerdierks A."/>
            <person name="Storesund J.E."/>
            <person name="Kallscheuer N."/>
            <person name="Luecker S."/>
            <person name="Lage O.M."/>
            <person name="Pohl T."/>
            <person name="Merkel B.J."/>
            <person name="Hornburger P."/>
            <person name="Mueller R.-W."/>
            <person name="Bruemmer F."/>
            <person name="Labrenz M."/>
            <person name="Spormann A.M."/>
            <person name="Op den Camp H."/>
            <person name="Overmann J."/>
            <person name="Amann R."/>
            <person name="Jetten M.S.M."/>
            <person name="Mascher T."/>
            <person name="Medema M.H."/>
            <person name="Devos D.P."/>
            <person name="Kaster A.-K."/>
            <person name="Ovreas L."/>
            <person name="Rohde M."/>
            <person name="Galperin M.Y."/>
            <person name="Jogler C."/>
        </authorList>
    </citation>
    <scope>NUCLEOTIDE SEQUENCE [LARGE SCALE GENOMIC DNA]</scope>
    <source>
        <strain evidence="2 3">K23_9</strain>
    </source>
</reference>
<dbReference type="RefSeq" id="WP_145417801.1">
    <property type="nucleotide sequence ID" value="NZ_CP036526.1"/>
</dbReference>
<proteinExistence type="predicted"/>
<name>A0A517NT63_9BACT</name>
<dbReference type="EMBL" id="CP036526">
    <property type="protein sequence ID" value="QDT10305.1"/>
    <property type="molecule type" value="Genomic_DNA"/>
</dbReference>
<dbReference type="PROSITE" id="PS51257">
    <property type="entry name" value="PROKAR_LIPOPROTEIN"/>
    <property type="match status" value="1"/>
</dbReference>